<dbReference type="PANTHER" id="PTHR30408:SF12">
    <property type="entry name" value="TYPE I RESTRICTION ENZYME MJAVIII SPECIFICITY SUBUNIT"/>
    <property type="match status" value="1"/>
</dbReference>
<keyword evidence="2" id="KW-0238">DNA-binding</keyword>
<dbReference type="InterPro" id="IPR044946">
    <property type="entry name" value="Restrct_endonuc_typeI_TRD_sf"/>
</dbReference>
<evidence type="ECO:0000256" key="2">
    <source>
        <dbReference type="ARBA" id="ARBA00023125"/>
    </source>
</evidence>
<reference evidence="3 4" key="1">
    <citation type="submission" date="2016-10" db="EMBL/GenBank/DDBJ databases">
        <authorList>
            <person name="de Groot N.N."/>
        </authorList>
    </citation>
    <scope>NUCLEOTIDE SEQUENCE [LARGE SCALE GENOMIC DNA]</scope>
    <source>
        <strain evidence="3 4">DSM 43067</strain>
    </source>
</reference>
<dbReference type="PANTHER" id="PTHR30408">
    <property type="entry name" value="TYPE-1 RESTRICTION ENZYME ECOKI SPECIFICITY PROTEIN"/>
    <property type="match status" value="1"/>
</dbReference>
<evidence type="ECO:0000313" key="3">
    <source>
        <dbReference type="EMBL" id="SFO15832.1"/>
    </source>
</evidence>
<accession>A0A1I5EWC9</accession>
<organism evidence="3 4">
    <name type="scientific">Actinomadura madurae</name>
    <dbReference type="NCBI Taxonomy" id="1993"/>
    <lineage>
        <taxon>Bacteria</taxon>
        <taxon>Bacillati</taxon>
        <taxon>Actinomycetota</taxon>
        <taxon>Actinomycetes</taxon>
        <taxon>Streptosporangiales</taxon>
        <taxon>Thermomonosporaceae</taxon>
        <taxon>Actinomadura</taxon>
    </lineage>
</organism>
<keyword evidence="1" id="KW-0680">Restriction system</keyword>
<dbReference type="RefSeq" id="WP_075021130.1">
    <property type="nucleotide sequence ID" value="NZ_FOVH01000004.1"/>
</dbReference>
<dbReference type="Proteomes" id="UP000183413">
    <property type="component" value="Unassembled WGS sequence"/>
</dbReference>
<keyword evidence="4" id="KW-1185">Reference proteome</keyword>
<protein>
    <recommendedName>
        <fullName evidence="5">Type I restriction enzyme, S subunit</fullName>
    </recommendedName>
</protein>
<dbReference type="Gene3D" id="3.90.220.20">
    <property type="entry name" value="DNA methylase specificity domains"/>
    <property type="match status" value="2"/>
</dbReference>
<dbReference type="InParanoid" id="A0A1I5EWC9"/>
<evidence type="ECO:0008006" key="5">
    <source>
        <dbReference type="Google" id="ProtNLM"/>
    </source>
</evidence>
<sequence length="471" mass="52849">MKLAEPDNPVRFSWLTDQGHRLSPGPYVSDGYAARMLLKNFPRTQTLAEVTSGRIFRPGIFKRDWTTHPEFGVPYLSSADIFQADLSSLAMITKKSFKKIPKLGLEPGWTLITCAGMTAGRVTYARSDMNGFACSQHVIRAVPDVDIIPAGYLYTFLSSSYGSPMIKSAVYGTSVKHIEPAHLTDLPIPRLDEETEHRIDDLFQEAMMRRSRFQTGVTEATRDLFESAGLPELVDLRWHDLPRDVDFSVSGLDASTLRAFNFSPRAHNLIEELTRIPHRELGEICDGGALGSGVRFVRIDSDPERGVKLIGQRQGFWLKPEGRWINPDKSPPGIFAENESTLIAAQGTLGDSEVFCRAIFVTGNWLDHAYTQHFLRILPGDLDFSGAYLFAFMRSEVAFRIMRSMSVGGKQQDIHERLRKHIPVPECTPEDRERIAETVRQAFRWRDEADALEDEAQALLATAMAEASKKG</sequence>
<dbReference type="AlphaFoldDB" id="A0A1I5EWC9"/>
<dbReference type="GO" id="GO:0003677">
    <property type="term" value="F:DNA binding"/>
    <property type="evidence" value="ECO:0007669"/>
    <property type="project" value="UniProtKB-KW"/>
</dbReference>
<dbReference type="STRING" id="1993.SAMN04489713_104318"/>
<dbReference type="InterPro" id="IPR052021">
    <property type="entry name" value="Type-I_RS_S_subunit"/>
</dbReference>
<evidence type="ECO:0000256" key="1">
    <source>
        <dbReference type="ARBA" id="ARBA00022747"/>
    </source>
</evidence>
<dbReference type="SUPFAM" id="SSF116734">
    <property type="entry name" value="DNA methylase specificity domain"/>
    <property type="match status" value="2"/>
</dbReference>
<evidence type="ECO:0000313" key="4">
    <source>
        <dbReference type="Proteomes" id="UP000183413"/>
    </source>
</evidence>
<dbReference type="EMBL" id="FOVH01000004">
    <property type="protein sequence ID" value="SFO15832.1"/>
    <property type="molecule type" value="Genomic_DNA"/>
</dbReference>
<name>A0A1I5EWC9_9ACTN</name>
<dbReference type="NCBIfam" id="NF047740">
    <property type="entry name" value="antiphage_MADS5"/>
    <property type="match status" value="1"/>
</dbReference>
<proteinExistence type="predicted"/>
<gene>
    <name evidence="3" type="ORF">SAMN04489713_104318</name>
</gene>
<dbReference type="GO" id="GO:0009307">
    <property type="term" value="P:DNA restriction-modification system"/>
    <property type="evidence" value="ECO:0007669"/>
    <property type="project" value="UniProtKB-KW"/>
</dbReference>